<keyword evidence="5" id="KW-0255">Endonuclease</keyword>
<reference evidence="5 6" key="1">
    <citation type="submission" date="2022-08" db="EMBL/GenBank/DDBJ databases">
        <authorList>
            <person name="Zeman M."/>
            <person name="Kubasova T."/>
        </authorList>
    </citation>
    <scope>NUCLEOTIDE SEQUENCE [LARGE SCALE GENOMIC DNA]</scope>
    <source>
        <strain evidence="5 6">ET62</strain>
    </source>
</reference>
<comment type="similarity">
    <text evidence="1">Belongs to the type-I restriction system S methylase family.</text>
</comment>
<name>A0AAW5N9V1_9BACT</name>
<evidence type="ECO:0000256" key="2">
    <source>
        <dbReference type="ARBA" id="ARBA00022747"/>
    </source>
</evidence>
<accession>A0AAW5N9V1</accession>
<keyword evidence="2" id="KW-0680">Restriction system</keyword>
<keyword evidence="5" id="KW-0378">Hydrolase</keyword>
<organism evidence="5 6">
    <name type="scientific">Phocaeicola barnesiae</name>
    <dbReference type="NCBI Taxonomy" id="376804"/>
    <lineage>
        <taxon>Bacteria</taxon>
        <taxon>Pseudomonadati</taxon>
        <taxon>Bacteroidota</taxon>
        <taxon>Bacteroidia</taxon>
        <taxon>Bacteroidales</taxon>
        <taxon>Bacteroidaceae</taxon>
        <taxon>Phocaeicola</taxon>
    </lineage>
</organism>
<dbReference type="PANTHER" id="PTHR30408">
    <property type="entry name" value="TYPE-1 RESTRICTION ENZYME ECOKI SPECIFICITY PROTEIN"/>
    <property type="match status" value="1"/>
</dbReference>
<protein>
    <submittedName>
        <fullName evidence="5">Restriction endonuclease subunit S</fullName>
        <ecNumber evidence="5">3.1.21.-</ecNumber>
    </submittedName>
</protein>
<dbReference type="InterPro" id="IPR052021">
    <property type="entry name" value="Type-I_RS_S_subunit"/>
</dbReference>
<dbReference type="InterPro" id="IPR000055">
    <property type="entry name" value="Restrct_endonuc_typeI_TRD"/>
</dbReference>
<dbReference type="Gene3D" id="1.10.287.1120">
    <property type="entry name" value="Bipartite methylase S protein"/>
    <property type="match status" value="1"/>
</dbReference>
<dbReference type="PANTHER" id="PTHR30408:SF12">
    <property type="entry name" value="TYPE I RESTRICTION ENZYME MJAVIII SPECIFICITY SUBUNIT"/>
    <property type="match status" value="1"/>
</dbReference>
<evidence type="ECO:0000259" key="4">
    <source>
        <dbReference type="Pfam" id="PF01420"/>
    </source>
</evidence>
<keyword evidence="3" id="KW-0238">DNA-binding</keyword>
<evidence type="ECO:0000256" key="3">
    <source>
        <dbReference type="ARBA" id="ARBA00023125"/>
    </source>
</evidence>
<proteinExistence type="inferred from homology"/>
<keyword evidence="5" id="KW-0540">Nuclease</keyword>
<dbReference type="GO" id="GO:0003677">
    <property type="term" value="F:DNA binding"/>
    <property type="evidence" value="ECO:0007669"/>
    <property type="project" value="UniProtKB-KW"/>
</dbReference>
<dbReference type="RefSeq" id="WP_258336315.1">
    <property type="nucleotide sequence ID" value="NZ_JANRHJ010000025.1"/>
</dbReference>
<dbReference type="EC" id="3.1.21.-" evidence="5"/>
<dbReference type="AlphaFoldDB" id="A0AAW5N9V1"/>
<keyword evidence="6" id="KW-1185">Reference proteome</keyword>
<dbReference type="EMBL" id="JANRHJ010000025">
    <property type="protein sequence ID" value="MCR8875285.1"/>
    <property type="molecule type" value="Genomic_DNA"/>
</dbReference>
<feature type="domain" description="Type I restriction modification DNA specificity" evidence="4">
    <location>
        <begin position="13"/>
        <end position="189"/>
    </location>
</feature>
<evidence type="ECO:0000313" key="5">
    <source>
        <dbReference type="EMBL" id="MCR8875285.1"/>
    </source>
</evidence>
<gene>
    <name evidence="5" type="ORF">NW209_14935</name>
</gene>
<dbReference type="CDD" id="cd17515">
    <property type="entry name" value="RMtype1_S_MjaORF132P_Sau1132ORF3780P-TRD1-CR1_like"/>
    <property type="match status" value="1"/>
</dbReference>
<dbReference type="InterPro" id="IPR044946">
    <property type="entry name" value="Restrct_endonuc_typeI_TRD_sf"/>
</dbReference>
<comment type="caution">
    <text evidence="5">The sequence shown here is derived from an EMBL/GenBank/DDBJ whole genome shotgun (WGS) entry which is preliminary data.</text>
</comment>
<dbReference type="Gene3D" id="3.90.220.20">
    <property type="entry name" value="DNA methylase specificity domains"/>
    <property type="match status" value="1"/>
</dbReference>
<dbReference type="Pfam" id="PF01420">
    <property type="entry name" value="Methylase_S"/>
    <property type="match status" value="1"/>
</dbReference>
<dbReference type="SUPFAM" id="SSF116734">
    <property type="entry name" value="DNA methylase specificity domain"/>
    <property type="match status" value="1"/>
</dbReference>
<dbReference type="GO" id="GO:0016787">
    <property type="term" value="F:hydrolase activity"/>
    <property type="evidence" value="ECO:0007669"/>
    <property type="project" value="UniProtKB-KW"/>
</dbReference>
<dbReference type="GO" id="GO:0004519">
    <property type="term" value="F:endonuclease activity"/>
    <property type="evidence" value="ECO:0007669"/>
    <property type="project" value="UniProtKB-KW"/>
</dbReference>
<dbReference type="Proteomes" id="UP001204579">
    <property type="component" value="Unassembled WGS sequence"/>
</dbReference>
<evidence type="ECO:0000256" key="1">
    <source>
        <dbReference type="ARBA" id="ARBA00010923"/>
    </source>
</evidence>
<sequence length="205" mass="22877">MDLKKYKKKRIVPRGWKEITIGDVFRTSSGATPLSTEVSYYANGTIPWINSGELDNPYIYDTTNFISQKGFENSSTEIYPIDTVLVAMYGATAGKASILKMEACTNQAVCAILPNKEYSSIFLKYSIDTLYDHLVGLSSGSARDNLSQTELKKLKLIMPVTKREQDNIVSILSLIDRKIELNRLINQNLPILDRSSEAGEVRLAA</sequence>
<evidence type="ECO:0000313" key="6">
    <source>
        <dbReference type="Proteomes" id="UP001204579"/>
    </source>
</evidence>
<dbReference type="GO" id="GO:0009307">
    <property type="term" value="P:DNA restriction-modification system"/>
    <property type="evidence" value="ECO:0007669"/>
    <property type="project" value="UniProtKB-KW"/>
</dbReference>